<sequence>MVFKEKQSFWSWWMVILIVFLLLATLNYEWNDIKDGNFKELSVNPGFWIIAVIIIIFSFIKLKTTINSEGIMIHFFPFLLKSKFIPWSEVAQVSVKDYNPISDYGGWGYRIGRKGKAYNTKGSHGLQLIFKSGSSLLIGTQKKCELNTIISKVNQEILNREYE</sequence>
<protein>
    <recommendedName>
        <fullName evidence="4">PH domain-containing protein</fullName>
    </recommendedName>
</protein>
<organism evidence="2 3">
    <name type="scientific">Sphingobacterium kitahiroshimense</name>
    <dbReference type="NCBI Taxonomy" id="470446"/>
    <lineage>
        <taxon>Bacteria</taxon>
        <taxon>Pseudomonadati</taxon>
        <taxon>Bacteroidota</taxon>
        <taxon>Sphingobacteriia</taxon>
        <taxon>Sphingobacteriales</taxon>
        <taxon>Sphingobacteriaceae</taxon>
        <taxon>Sphingobacterium</taxon>
    </lineage>
</organism>
<feature type="transmembrane region" description="Helical" evidence="1">
    <location>
        <begin position="9"/>
        <end position="26"/>
    </location>
</feature>
<comment type="caution">
    <text evidence="2">The sequence shown here is derived from an EMBL/GenBank/DDBJ whole genome shotgun (WGS) entry which is preliminary data.</text>
</comment>
<evidence type="ECO:0000313" key="2">
    <source>
        <dbReference type="EMBL" id="MEN5377462.1"/>
    </source>
</evidence>
<dbReference type="RefSeq" id="WP_346581150.1">
    <property type="nucleotide sequence ID" value="NZ_JBDJLH010000004.1"/>
</dbReference>
<evidence type="ECO:0000256" key="1">
    <source>
        <dbReference type="SAM" id="Phobius"/>
    </source>
</evidence>
<dbReference type="Proteomes" id="UP001409291">
    <property type="component" value="Unassembled WGS sequence"/>
</dbReference>
<gene>
    <name evidence="2" type="ORF">ABE541_09335</name>
</gene>
<feature type="transmembrane region" description="Helical" evidence="1">
    <location>
        <begin position="46"/>
        <end position="62"/>
    </location>
</feature>
<keyword evidence="1" id="KW-0472">Membrane</keyword>
<evidence type="ECO:0008006" key="4">
    <source>
        <dbReference type="Google" id="ProtNLM"/>
    </source>
</evidence>
<reference evidence="2 3" key="1">
    <citation type="submission" date="2024-04" db="EMBL/GenBank/DDBJ databases">
        <title>WGS of bacteria from Torrens River.</title>
        <authorList>
            <person name="Wyrsch E.R."/>
            <person name="Drigo B."/>
        </authorList>
    </citation>
    <scope>NUCLEOTIDE SEQUENCE [LARGE SCALE GENOMIC DNA]</scope>
    <source>
        <strain evidence="2 3">TWI391</strain>
    </source>
</reference>
<keyword evidence="3" id="KW-1185">Reference proteome</keyword>
<keyword evidence="1" id="KW-1133">Transmembrane helix</keyword>
<dbReference type="EMBL" id="JBDJNQ010000003">
    <property type="protein sequence ID" value="MEN5377462.1"/>
    <property type="molecule type" value="Genomic_DNA"/>
</dbReference>
<evidence type="ECO:0000313" key="3">
    <source>
        <dbReference type="Proteomes" id="UP001409291"/>
    </source>
</evidence>
<proteinExistence type="predicted"/>
<accession>A0ABV0BSA1</accession>
<name>A0ABV0BSA1_9SPHI</name>
<keyword evidence="1" id="KW-0812">Transmembrane</keyword>